<proteinExistence type="predicted"/>
<dbReference type="InterPro" id="IPR042099">
    <property type="entry name" value="ANL_N_sf"/>
</dbReference>
<evidence type="ECO:0000256" key="1">
    <source>
        <dbReference type="ARBA" id="ARBA00022741"/>
    </source>
</evidence>
<dbReference type="Proteomes" id="UP000249239">
    <property type="component" value="Unassembled WGS sequence"/>
</dbReference>
<evidence type="ECO:0000259" key="3">
    <source>
        <dbReference type="Pfam" id="PF00501"/>
    </source>
</evidence>
<keyword evidence="5" id="KW-1185">Reference proteome</keyword>
<dbReference type="CDD" id="cd05907">
    <property type="entry name" value="VL_LC_FACS_like"/>
    <property type="match status" value="1"/>
</dbReference>
<keyword evidence="1" id="KW-0547">Nucleotide-binding</keyword>
<dbReference type="InterPro" id="IPR020845">
    <property type="entry name" value="AMP-binding_CS"/>
</dbReference>
<dbReference type="SUPFAM" id="SSF56801">
    <property type="entry name" value="Acetyl-CoA synthetase-like"/>
    <property type="match status" value="1"/>
</dbReference>
<comment type="caution">
    <text evidence="4">The sequence shown here is derived from an EMBL/GenBank/DDBJ whole genome shotgun (WGS) entry which is preliminary data.</text>
</comment>
<dbReference type="Pfam" id="PF00501">
    <property type="entry name" value="AMP-binding"/>
    <property type="match status" value="1"/>
</dbReference>
<gene>
    <name evidence="4" type="ORF">LX69_00099</name>
</gene>
<dbReference type="GO" id="GO:0016020">
    <property type="term" value="C:membrane"/>
    <property type="evidence" value="ECO:0007669"/>
    <property type="project" value="TreeGrafter"/>
</dbReference>
<dbReference type="GO" id="GO:0004467">
    <property type="term" value="F:long-chain fatty acid-CoA ligase activity"/>
    <property type="evidence" value="ECO:0007669"/>
    <property type="project" value="TreeGrafter"/>
</dbReference>
<dbReference type="AlphaFoldDB" id="A0A2W7P5N6"/>
<dbReference type="Gene3D" id="3.40.50.12780">
    <property type="entry name" value="N-terminal domain of ligase-like"/>
    <property type="match status" value="2"/>
</dbReference>
<protein>
    <submittedName>
        <fullName evidence="4">Long-chain acyl-CoA synthetase</fullName>
    </submittedName>
</protein>
<organism evidence="4 5">
    <name type="scientific">Breznakibacter xylanolyticus</name>
    <dbReference type="NCBI Taxonomy" id="990"/>
    <lineage>
        <taxon>Bacteria</taxon>
        <taxon>Pseudomonadati</taxon>
        <taxon>Bacteroidota</taxon>
        <taxon>Bacteroidia</taxon>
        <taxon>Marinilabiliales</taxon>
        <taxon>Marinilabiliaceae</taxon>
        <taxon>Breznakibacter</taxon>
    </lineage>
</organism>
<reference evidence="4 5" key="1">
    <citation type="submission" date="2018-06" db="EMBL/GenBank/DDBJ databases">
        <title>Genomic Encyclopedia of Archaeal and Bacterial Type Strains, Phase II (KMG-II): from individual species to whole genera.</title>
        <authorList>
            <person name="Goeker M."/>
        </authorList>
    </citation>
    <scope>NUCLEOTIDE SEQUENCE [LARGE SCALE GENOMIC DNA]</scope>
    <source>
        <strain evidence="4 5">DSM 6779</strain>
    </source>
</reference>
<dbReference type="InterPro" id="IPR000873">
    <property type="entry name" value="AMP-dep_synth/lig_dom"/>
</dbReference>
<dbReference type="PANTHER" id="PTHR43272:SF33">
    <property type="entry name" value="AMP-BINDING DOMAIN-CONTAINING PROTEIN-RELATED"/>
    <property type="match status" value="1"/>
</dbReference>
<sequence length="624" mass="70653">MPIEKNKVMELLRTFDLLDHLKQQYDKADVLFAKRDGKWLGFSVDEYVYHARNFAKGLLAMGFQKGDKIATVSNNRPEWNFVDMGMAMIGVVHVPVYPSIGAEESRFILEHSDARMLIVSDNLLLAKLQPIVAQLPAIEWVYAFHVNDRVPHWLDIVALGESRKVALRPVLEQCRQQILPDDVASIIYTSGTTGFPKGVMLTHRNFMSNVAGTYHLFDLGPDDRILSFLPLCHVFERLANYLFQSHGCSIYYAENMGTIVQDLSATRATVFTTVPRVIERIYDRIVAKGDDLSGVKKLMFFWALRLGEAYHPEQKNGLWYALKLKLARRLVFSQWQRSFGGSMKFIISGGAALQPRLSRLFFAAGIPLMEGYGLTETSPVIAVNSLVKSRSVMIGTVGPCLNNVEVRIDEDGEILTKGPCVMKGYYKDIDHTKAAIDPDGWFHTGDMGQLVGDRFLKITDRKKEIFKLSSGKYVAPQVIENLMKESIFIEQAMVVGDNEKFASALICPNFDHLHVWASEHKIHYRDNGELIAHPSVVKQYQKEVARVNRITGKHEEINRFRLVAESWSAATGELSPTLKLKRRVLYKKYAPVLRDIYGYAPDEENRGAIKFNGAVRDFDLPSEV</sequence>
<dbReference type="Pfam" id="PF23562">
    <property type="entry name" value="AMP-binding_C_3"/>
    <property type="match status" value="1"/>
</dbReference>
<name>A0A2W7P5N6_9BACT</name>
<evidence type="ECO:0000313" key="5">
    <source>
        <dbReference type="Proteomes" id="UP000249239"/>
    </source>
</evidence>
<dbReference type="PROSITE" id="PS00455">
    <property type="entry name" value="AMP_BINDING"/>
    <property type="match status" value="1"/>
</dbReference>
<dbReference type="GO" id="GO:0005524">
    <property type="term" value="F:ATP binding"/>
    <property type="evidence" value="ECO:0007669"/>
    <property type="project" value="UniProtKB-KW"/>
</dbReference>
<dbReference type="PANTHER" id="PTHR43272">
    <property type="entry name" value="LONG-CHAIN-FATTY-ACID--COA LIGASE"/>
    <property type="match status" value="1"/>
</dbReference>
<keyword evidence="2" id="KW-0067">ATP-binding</keyword>
<evidence type="ECO:0000256" key="2">
    <source>
        <dbReference type="ARBA" id="ARBA00022840"/>
    </source>
</evidence>
<dbReference type="EMBL" id="QKZK01000001">
    <property type="protein sequence ID" value="PZX20676.1"/>
    <property type="molecule type" value="Genomic_DNA"/>
</dbReference>
<accession>A0A2W7P5N6</accession>
<feature type="domain" description="AMP-dependent synthetase/ligase" evidence="3">
    <location>
        <begin position="32"/>
        <end position="426"/>
    </location>
</feature>
<evidence type="ECO:0000313" key="4">
    <source>
        <dbReference type="EMBL" id="PZX20676.1"/>
    </source>
</evidence>